<reference evidence="1" key="1">
    <citation type="journal article" date="2014" name="Int. J. Syst. Evol. Microbiol.">
        <title>Complete genome sequence of Corynebacterium casei LMG S-19264T (=DSM 44701T), isolated from a smear-ripened cheese.</title>
        <authorList>
            <consortium name="US DOE Joint Genome Institute (JGI-PGF)"/>
            <person name="Walter F."/>
            <person name="Albersmeier A."/>
            <person name="Kalinowski J."/>
            <person name="Ruckert C."/>
        </authorList>
    </citation>
    <scope>NUCLEOTIDE SEQUENCE</scope>
    <source>
        <strain evidence="1">CGMCC 1.7086</strain>
    </source>
</reference>
<organism evidence="1 2">
    <name type="scientific">Bowmanella pacifica</name>
    <dbReference type="NCBI Taxonomy" id="502051"/>
    <lineage>
        <taxon>Bacteria</taxon>
        <taxon>Pseudomonadati</taxon>
        <taxon>Pseudomonadota</taxon>
        <taxon>Gammaproteobacteria</taxon>
        <taxon>Alteromonadales</taxon>
        <taxon>Alteromonadaceae</taxon>
        <taxon>Bowmanella</taxon>
    </lineage>
</organism>
<keyword evidence="2" id="KW-1185">Reference proteome</keyword>
<name>A0A918DHT9_9ALTE</name>
<sequence>MDVIYCAYLDQEGEQDVAPQPDLSEAITIFRTFNWQNELPDSAVKLLIFRGANDETPFCTLFTFFDHRWSAHISIRQRRRFLGPLFKRSLFCALDELDAAEVESFLTILFTTESEDFMPKLKSQFGDKCQQ</sequence>
<evidence type="ECO:0000313" key="1">
    <source>
        <dbReference type="EMBL" id="GGO64943.1"/>
    </source>
</evidence>
<proteinExistence type="predicted"/>
<dbReference type="EMBL" id="BMLS01000001">
    <property type="protein sequence ID" value="GGO64943.1"/>
    <property type="molecule type" value="Genomic_DNA"/>
</dbReference>
<dbReference type="RefSeq" id="WP_188689962.1">
    <property type="nucleotide sequence ID" value="NZ_BMLS01000001.1"/>
</dbReference>
<accession>A0A918DHT9</accession>
<comment type="caution">
    <text evidence="1">The sequence shown here is derived from an EMBL/GenBank/DDBJ whole genome shotgun (WGS) entry which is preliminary data.</text>
</comment>
<protein>
    <submittedName>
        <fullName evidence="1">Uncharacterized protein</fullName>
    </submittedName>
</protein>
<dbReference type="Proteomes" id="UP000606935">
    <property type="component" value="Unassembled WGS sequence"/>
</dbReference>
<reference evidence="1" key="2">
    <citation type="submission" date="2020-09" db="EMBL/GenBank/DDBJ databases">
        <authorList>
            <person name="Sun Q."/>
            <person name="Zhou Y."/>
        </authorList>
    </citation>
    <scope>NUCLEOTIDE SEQUENCE</scope>
    <source>
        <strain evidence="1">CGMCC 1.7086</strain>
    </source>
</reference>
<gene>
    <name evidence="1" type="ORF">GCM10010982_05570</name>
</gene>
<dbReference type="AlphaFoldDB" id="A0A918DHT9"/>
<evidence type="ECO:0000313" key="2">
    <source>
        <dbReference type="Proteomes" id="UP000606935"/>
    </source>
</evidence>